<dbReference type="GO" id="GO:0006281">
    <property type="term" value="P:DNA repair"/>
    <property type="evidence" value="ECO:0007669"/>
    <property type="project" value="InterPro"/>
</dbReference>
<dbReference type="InterPro" id="IPR012310">
    <property type="entry name" value="DNA_ligase_ATP-dep_cent"/>
</dbReference>
<feature type="domain" description="ATP-dependent DNA ligase family profile" evidence="4">
    <location>
        <begin position="16"/>
        <end position="191"/>
    </location>
</feature>
<dbReference type="InterPro" id="IPR012340">
    <property type="entry name" value="NA-bd_OB-fold"/>
</dbReference>
<keyword evidence="7" id="KW-1185">Reference proteome</keyword>
<dbReference type="RefSeq" id="WP_135327760.1">
    <property type="nucleotide sequence ID" value="NZ_SRJC01000002.1"/>
</dbReference>
<dbReference type="STRING" id="192814.GCA_900166575_02831"/>
<evidence type="ECO:0000256" key="1">
    <source>
        <dbReference type="ARBA" id="ARBA00034003"/>
    </source>
</evidence>
<dbReference type="InterPro" id="IPR052171">
    <property type="entry name" value="NHEJ_LigD"/>
</dbReference>
<dbReference type="SUPFAM" id="SSF56091">
    <property type="entry name" value="DNA ligase/mRNA capping enzyme, catalytic domain"/>
    <property type="match status" value="1"/>
</dbReference>
<gene>
    <name evidence="6" type="primary">ligD</name>
    <name evidence="6" type="ORF">E4663_11775</name>
</gene>
<dbReference type="Gene3D" id="2.40.50.140">
    <property type="entry name" value="Nucleic acid-binding proteins"/>
    <property type="match status" value="1"/>
</dbReference>
<dbReference type="GO" id="GO:0005524">
    <property type="term" value="F:ATP binding"/>
    <property type="evidence" value="ECO:0007669"/>
    <property type="project" value="InterPro"/>
</dbReference>
<evidence type="ECO:0000313" key="7">
    <source>
        <dbReference type="Proteomes" id="UP000297982"/>
    </source>
</evidence>
<dbReference type="GO" id="GO:0003910">
    <property type="term" value="F:DNA ligase (ATP) activity"/>
    <property type="evidence" value="ECO:0007669"/>
    <property type="project" value="UniProtKB-EC"/>
</dbReference>
<dbReference type="InterPro" id="IPR016059">
    <property type="entry name" value="DNA_ligase_ATP-dep_CS"/>
</dbReference>
<comment type="catalytic activity">
    <reaction evidence="1">
        <text>ATP + (deoxyribonucleotide)n-3'-hydroxyl + 5'-phospho-(deoxyribonucleotide)m = (deoxyribonucleotide)n+m + AMP + diphosphate.</text>
        <dbReference type="EC" id="6.5.1.1"/>
    </reaction>
</comment>
<dbReference type="CDD" id="cd07906">
    <property type="entry name" value="Adenylation_DNA_ligase_LigD_LigC"/>
    <property type="match status" value="1"/>
</dbReference>
<dbReference type="NCBIfam" id="TIGR02776">
    <property type="entry name" value="NHEJ_ligase_prk"/>
    <property type="match status" value="1"/>
</dbReference>
<dbReference type="NCBIfam" id="TIGR02778">
    <property type="entry name" value="ligD_pol"/>
    <property type="match status" value="1"/>
</dbReference>
<dbReference type="InterPro" id="IPR014143">
    <property type="entry name" value="NHEJ_ligase_prk"/>
</dbReference>
<evidence type="ECO:0000313" key="6">
    <source>
        <dbReference type="EMBL" id="TGB02827.1"/>
    </source>
</evidence>
<name>A0A4Z0H199_9BACI</name>
<comment type="similarity">
    <text evidence="3">In the N-terminal section; belongs to the LigD polymerase family.</text>
</comment>
<dbReference type="Gene3D" id="3.90.920.10">
    <property type="entry name" value="DNA primase, PRIM domain"/>
    <property type="match status" value="1"/>
</dbReference>
<sequence length="586" mass="67812">MKQPMKLTMQDELPLGKDWVYEVKFDGFRVILTWSIDGIELTSRNGKDLTEKFPEITELAAIHKPEHLPLKLDGELVILNTAYQANFPLLQQRGRLRNEKKIMDAAEKRPATFIAFDILHEESSPYDRRRADLVERLTPLTTDRLRIIDSFHEEETVQQLVFLHLAEGIVAKHKQSAYNYDQRSKQWIKFKNWRTIPCFLTTYDEANDYYGCAVYVEDEIVSIGKFKHGLTSDQSDTLRTFFKENGKKEATIWSLPPSVCVEVDCLEVKDKEFREPLFHDFRFDLSPEECTYLSAEWDLAMFPTNVEVSNSEKMLWPEQSKRNYLLYLRRIAPYMLPFLKEKKLTVIRYPDGIEATSFFQKHLPDHAPGYVGAWGESGETYLLCSNLNTLLWLGNQASIEFHTPFQKAGGKDPDEIVFDLDPPNSEAFQVAVLAAKLLKHLLDELGVQSFVKTSGSKGLQVHIPIPEGAMTYKETRRFTESLAGLLERERPDLFTTERLKKHRKGRLYLDYVQHAEGKTIVAPYSVRAKASAAVATPLFWHELTDDLRPEHFPFHKMIERVETLGCPFSHYDHARKEQPIQTMKTL</sequence>
<dbReference type="Proteomes" id="UP000297982">
    <property type="component" value="Unassembled WGS sequence"/>
</dbReference>
<evidence type="ECO:0000256" key="3">
    <source>
        <dbReference type="ARBA" id="ARBA00049990"/>
    </source>
</evidence>
<dbReference type="InterPro" id="IPR014145">
    <property type="entry name" value="LigD_pol_dom"/>
</dbReference>
<dbReference type="AlphaFoldDB" id="A0A4Z0H199"/>
<comment type="similarity">
    <text evidence="2">In the C-terminal section; belongs to the ATP-dependent DNA ligase family.</text>
</comment>
<accession>A0A4Z0H199</accession>
<dbReference type="Gene3D" id="3.30.470.30">
    <property type="entry name" value="DNA ligase/mRNA capping enzyme"/>
    <property type="match status" value="1"/>
</dbReference>
<evidence type="ECO:0000259" key="4">
    <source>
        <dbReference type="Pfam" id="PF01068"/>
    </source>
</evidence>
<evidence type="ECO:0000259" key="5">
    <source>
        <dbReference type="Pfam" id="PF21686"/>
    </source>
</evidence>
<dbReference type="GO" id="GO:0006310">
    <property type="term" value="P:DNA recombination"/>
    <property type="evidence" value="ECO:0007669"/>
    <property type="project" value="InterPro"/>
</dbReference>
<feature type="domain" description="DNA ligase D polymerase" evidence="5">
    <location>
        <begin position="321"/>
        <end position="568"/>
    </location>
</feature>
<evidence type="ECO:0000256" key="2">
    <source>
        <dbReference type="ARBA" id="ARBA00049981"/>
    </source>
</evidence>
<comment type="caution">
    <text evidence="6">The sequence shown here is derived from an EMBL/GenBank/DDBJ whole genome shotgun (WGS) entry which is preliminary data.</text>
</comment>
<dbReference type="EMBL" id="SRJC01000002">
    <property type="protein sequence ID" value="TGB02827.1"/>
    <property type="molecule type" value="Genomic_DNA"/>
</dbReference>
<dbReference type="PANTHER" id="PTHR42705">
    <property type="entry name" value="BIFUNCTIONAL NON-HOMOLOGOUS END JOINING PROTEIN LIGD"/>
    <property type="match status" value="1"/>
</dbReference>
<dbReference type="PROSITE" id="PS00333">
    <property type="entry name" value="DNA_LIGASE_A2"/>
    <property type="match status" value="1"/>
</dbReference>
<dbReference type="Pfam" id="PF21686">
    <property type="entry name" value="LigD_Prim-Pol"/>
    <property type="match status" value="1"/>
</dbReference>
<dbReference type="PANTHER" id="PTHR42705:SF2">
    <property type="entry name" value="BIFUNCTIONAL NON-HOMOLOGOUS END JOINING PROTEIN LIGD"/>
    <property type="match status" value="1"/>
</dbReference>
<protein>
    <submittedName>
        <fullName evidence="6">DNA ligase D</fullName>
    </submittedName>
</protein>
<proteinExistence type="inferred from homology"/>
<organism evidence="6 7">
    <name type="scientific">Halobacillus salinus</name>
    <dbReference type="NCBI Taxonomy" id="192814"/>
    <lineage>
        <taxon>Bacteria</taxon>
        <taxon>Bacillati</taxon>
        <taxon>Bacillota</taxon>
        <taxon>Bacilli</taxon>
        <taxon>Bacillales</taxon>
        <taxon>Bacillaceae</taxon>
        <taxon>Halobacillus</taxon>
    </lineage>
</organism>
<keyword evidence="6" id="KW-0436">Ligase</keyword>
<reference evidence="6 7" key="1">
    <citation type="journal article" date="2003" name="Int. J. Syst. Evol. Microbiol.">
        <title>Halobacillus salinus sp. nov., isolated from a salt lake on the coast of the East Sea in Korea.</title>
        <authorList>
            <person name="Yoon J.H."/>
            <person name="Kang K.H."/>
            <person name="Park Y.H."/>
        </authorList>
    </citation>
    <scope>NUCLEOTIDE SEQUENCE [LARGE SCALE GENOMIC DNA]</scope>
    <source>
        <strain evidence="6 7">HSL-3</strain>
    </source>
</reference>
<dbReference type="Pfam" id="PF01068">
    <property type="entry name" value="DNA_ligase_A_M"/>
    <property type="match status" value="1"/>
</dbReference>